<gene>
    <name evidence="2" type="ORF">FHU39_002163</name>
</gene>
<dbReference type="Gene3D" id="1.10.10.2910">
    <property type="match status" value="1"/>
</dbReference>
<evidence type="ECO:0000313" key="3">
    <source>
        <dbReference type="Proteomes" id="UP000559182"/>
    </source>
</evidence>
<dbReference type="AlphaFoldDB" id="A0A839N5Y1"/>
<dbReference type="InterPro" id="IPR010359">
    <property type="entry name" value="IrrE_HExxH"/>
</dbReference>
<proteinExistence type="predicted"/>
<dbReference type="Pfam" id="PF06114">
    <property type="entry name" value="Peptidase_M78"/>
    <property type="match status" value="1"/>
</dbReference>
<accession>A0A839N5Y1</accession>
<evidence type="ECO:0000313" key="2">
    <source>
        <dbReference type="EMBL" id="MBB2892179.1"/>
    </source>
</evidence>
<comment type="caution">
    <text evidence="2">The sequence shown here is derived from an EMBL/GenBank/DDBJ whole genome shotgun (WGS) entry which is preliminary data.</text>
</comment>
<dbReference type="EMBL" id="JACHVQ010000001">
    <property type="protein sequence ID" value="MBB2892179.1"/>
    <property type="molecule type" value="Genomic_DNA"/>
</dbReference>
<organism evidence="2 3">
    <name type="scientific">Flexivirga oryzae</name>
    <dbReference type="NCBI Taxonomy" id="1794944"/>
    <lineage>
        <taxon>Bacteria</taxon>
        <taxon>Bacillati</taxon>
        <taxon>Actinomycetota</taxon>
        <taxon>Actinomycetes</taxon>
        <taxon>Micrococcales</taxon>
        <taxon>Dermacoccaceae</taxon>
        <taxon>Flexivirga</taxon>
    </lineage>
</organism>
<name>A0A839N5Y1_9MICO</name>
<keyword evidence="3" id="KW-1185">Reference proteome</keyword>
<reference evidence="2 3" key="1">
    <citation type="submission" date="2020-08" db="EMBL/GenBank/DDBJ databases">
        <title>Sequencing the genomes of 1000 actinobacteria strains.</title>
        <authorList>
            <person name="Klenk H.-P."/>
        </authorList>
    </citation>
    <scope>NUCLEOTIDE SEQUENCE [LARGE SCALE GENOMIC DNA]</scope>
    <source>
        <strain evidence="2 3">DSM 105369</strain>
    </source>
</reference>
<dbReference type="PANTHER" id="PTHR43236">
    <property type="entry name" value="ANTITOXIN HIGA1"/>
    <property type="match status" value="1"/>
</dbReference>
<evidence type="ECO:0000259" key="1">
    <source>
        <dbReference type="Pfam" id="PF06114"/>
    </source>
</evidence>
<dbReference type="InterPro" id="IPR052345">
    <property type="entry name" value="Rad_response_metalloprotease"/>
</dbReference>
<dbReference type="Proteomes" id="UP000559182">
    <property type="component" value="Unassembled WGS sequence"/>
</dbReference>
<sequence length="184" mass="20510">MRAVAEEERSDLGLDKHDPFDPYALAEAHGIPVYSLTQLLEFDLGPEAYSHFHSTSSKSWSAALMPLGAARIIVENDAHSPVRRRSNIAHELGHHLLEHSFENVVLGEDHKRQFDPTMEKQALFVSGQLLIPDGAARKAAYASWDNARVAEAFDVSEQFAQMRMAGPRVVADRASRKFGFGRSR</sequence>
<feature type="domain" description="IrrE N-terminal-like" evidence="1">
    <location>
        <begin position="39"/>
        <end position="164"/>
    </location>
</feature>
<dbReference type="PANTHER" id="PTHR43236:SF2">
    <property type="entry name" value="BLL0069 PROTEIN"/>
    <property type="match status" value="1"/>
</dbReference>
<protein>
    <recommendedName>
        <fullName evidence="1">IrrE N-terminal-like domain-containing protein</fullName>
    </recommendedName>
</protein>
<dbReference type="RefSeq" id="WP_221185230.1">
    <property type="nucleotide sequence ID" value="NZ_JACHVQ010000001.1"/>
</dbReference>